<keyword evidence="4" id="KW-1185">Reference proteome</keyword>
<name>R7YUV3_CONA1</name>
<evidence type="ECO:0000313" key="3">
    <source>
        <dbReference type="EMBL" id="EON65466.1"/>
    </source>
</evidence>
<evidence type="ECO:0000313" key="4">
    <source>
        <dbReference type="Proteomes" id="UP000016924"/>
    </source>
</evidence>
<dbReference type="GeneID" id="19902015"/>
<dbReference type="eggNOG" id="ENOG502T64E">
    <property type="taxonomic scope" value="Eukaryota"/>
</dbReference>
<dbReference type="SUPFAM" id="SSF46689">
    <property type="entry name" value="Homeodomain-like"/>
    <property type="match status" value="1"/>
</dbReference>
<accession>R7YUV3</accession>
<proteinExistence type="predicted"/>
<dbReference type="AlphaFoldDB" id="R7YUV3"/>
<feature type="domain" description="Myb-like" evidence="2">
    <location>
        <begin position="2"/>
        <end position="52"/>
    </location>
</feature>
<sequence>MAENLAKSAWTETEKLNFLISVVKHQPIKWDEVTTPEGRTKKACQEMFRRLQASVEKDNEAGKGATNGNEAGEPNPPKTPRKRAPSKKKADTEAQADEEDGPKTPKPKGSARKRKDAGDDNGAKKSPTKKVKAAPKAKSTEPEEEDATVKDEEVKDEGAEEDV</sequence>
<protein>
    <recommendedName>
        <fullName evidence="2">Myb-like domain-containing protein</fullName>
    </recommendedName>
</protein>
<dbReference type="Proteomes" id="UP000016924">
    <property type="component" value="Unassembled WGS sequence"/>
</dbReference>
<dbReference type="InterPro" id="IPR009057">
    <property type="entry name" value="Homeodomain-like_sf"/>
</dbReference>
<dbReference type="InterPro" id="IPR001005">
    <property type="entry name" value="SANT/Myb"/>
</dbReference>
<organism evidence="3 4">
    <name type="scientific">Coniosporium apollinis (strain CBS 100218)</name>
    <name type="common">Rock-inhabiting black yeast</name>
    <dbReference type="NCBI Taxonomy" id="1168221"/>
    <lineage>
        <taxon>Eukaryota</taxon>
        <taxon>Fungi</taxon>
        <taxon>Dikarya</taxon>
        <taxon>Ascomycota</taxon>
        <taxon>Pezizomycotina</taxon>
        <taxon>Dothideomycetes</taxon>
        <taxon>Dothideomycetes incertae sedis</taxon>
        <taxon>Coniosporium</taxon>
    </lineage>
</organism>
<feature type="compositionally biased region" description="Basic and acidic residues" evidence="1">
    <location>
        <begin position="48"/>
        <end position="61"/>
    </location>
</feature>
<reference evidence="4" key="1">
    <citation type="submission" date="2012-06" db="EMBL/GenBank/DDBJ databases">
        <title>The genome sequence of Coniosporium apollinis CBS 100218.</title>
        <authorList>
            <consortium name="The Broad Institute Genome Sequencing Platform"/>
            <person name="Cuomo C."/>
            <person name="Gorbushina A."/>
            <person name="Noack S."/>
            <person name="Walker B."/>
            <person name="Young S.K."/>
            <person name="Zeng Q."/>
            <person name="Gargeya S."/>
            <person name="Fitzgerald M."/>
            <person name="Haas B."/>
            <person name="Abouelleil A."/>
            <person name="Alvarado L."/>
            <person name="Arachchi H.M."/>
            <person name="Berlin A.M."/>
            <person name="Chapman S.B."/>
            <person name="Goldberg J."/>
            <person name="Griggs A."/>
            <person name="Gujja S."/>
            <person name="Hansen M."/>
            <person name="Howarth C."/>
            <person name="Imamovic A."/>
            <person name="Larimer J."/>
            <person name="McCowan C."/>
            <person name="Montmayeur A."/>
            <person name="Murphy C."/>
            <person name="Neiman D."/>
            <person name="Pearson M."/>
            <person name="Priest M."/>
            <person name="Roberts A."/>
            <person name="Saif S."/>
            <person name="Shea T."/>
            <person name="Sisk P."/>
            <person name="Sykes S."/>
            <person name="Wortman J."/>
            <person name="Nusbaum C."/>
            <person name="Birren B."/>
        </authorList>
    </citation>
    <scope>NUCLEOTIDE SEQUENCE [LARGE SCALE GENOMIC DNA]</scope>
    <source>
        <strain evidence="4">CBS 100218</strain>
    </source>
</reference>
<dbReference type="PROSITE" id="PS50090">
    <property type="entry name" value="MYB_LIKE"/>
    <property type="match status" value="1"/>
</dbReference>
<evidence type="ECO:0000256" key="1">
    <source>
        <dbReference type="SAM" id="MobiDB-lite"/>
    </source>
</evidence>
<dbReference type="RefSeq" id="XP_007780783.1">
    <property type="nucleotide sequence ID" value="XM_007782593.1"/>
</dbReference>
<dbReference type="OrthoDB" id="5371646at2759"/>
<gene>
    <name evidence="3" type="ORF">W97_04704</name>
</gene>
<feature type="region of interest" description="Disordered" evidence="1">
    <location>
        <begin position="48"/>
        <end position="163"/>
    </location>
</feature>
<feature type="compositionally biased region" description="Basic and acidic residues" evidence="1">
    <location>
        <begin position="147"/>
        <end position="157"/>
    </location>
</feature>
<feature type="compositionally biased region" description="Basic residues" evidence="1">
    <location>
        <begin position="126"/>
        <end position="135"/>
    </location>
</feature>
<evidence type="ECO:0000259" key="2">
    <source>
        <dbReference type="PROSITE" id="PS50090"/>
    </source>
</evidence>
<feature type="compositionally biased region" description="Basic residues" evidence="1">
    <location>
        <begin position="105"/>
        <end position="115"/>
    </location>
</feature>
<dbReference type="HOGENOM" id="CLU_1796436_0_0_1"/>
<dbReference type="OMA" id="SAWTETE"/>
<dbReference type="EMBL" id="JH767574">
    <property type="protein sequence ID" value="EON65466.1"/>
    <property type="molecule type" value="Genomic_DNA"/>
</dbReference>